<evidence type="ECO:0000256" key="1">
    <source>
        <dbReference type="ARBA" id="ARBA00022722"/>
    </source>
</evidence>
<keyword evidence="4" id="KW-0460">Magnesium</keyword>
<dbReference type="OrthoDB" id="9804823at2"/>
<organism evidence="6 7">
    <name type="scientific">Arcanobacterium haemolyticum (strain ATCC 9345 / DSM 20595 / CCM 5947 / CCUG 17215 / LMG 16163 / NBRC 15585 / NCTC 8452 / 11018)</name>
    <dbReference type="NCBI Taxonomy" id="644284"/>
    <lineage>
        <taxon>Bacteria</taxon>
        <taxon>Bacillati</taxon>
        <taxon>Actinomycetota</taxon>
        <taxon>Actinomycetes</taxon>
        <taxon>Actinomycetales</taxon>
        <taxon>Actinomycetaceae</taxon>
        <taxon>Arcanobacterium</taxon>
    </lineage>
</organism>
<dbReference type="SUPFAM" id="SSF88723">
    <property type="entry name" value="PIN domain-like"/>
    <property type="match status" value="1"/>
</dbReference>
<dbReference type="Pfam" id="PF01850">
    <property type="entry name" value="PIN"/>
    <property type="match status" value="1"/>
</dbReference>
<keyword evidence="7" id="KW-1185">Reference proteome</keyword>
<reference evidence="6 7" key="1">
    <citation type="journal article" date="2010" name="Stand. Genomic Sci.">
        <title>Complete genome sequence of Arcanobacterium haemolyticum type strain (11018).</title>
        <authorList>
            <person name="Yasawong M."/>
            <person name="Teshima H."/>
            <person name="Lapidus A."/>
            <person name="Nolan M."/>
            <person name="Lucas S."/>
            <person name="Glavina Del Rio T."/>
            <person name="Tice H."/>
            <person name="Cheng J."/>
            <person name="Bruce D."/>
            <person name="Detter C."/>
            <person name="Tapia R."/>
            <person name="Han C."/>
            <person name="Goodwin L."/>
            <person name="Pitluck S."/>
            <person name="Liolios K."/>
            <person name="Ivanova N."/>
            <person name="Mavromatis K."/>
            <person name="Mikhailova N."/>
            <person name="Pati A."/>
            <person name="Chen A."/>
            <person name="Palaniappan K."/>
            <person name="Land M."/>
            <person name="Hauser L."/>
            <person name="Chang Y."/>
            <person name="Jeffries C."/>
            <person name="Rohde M."/>
            <person name="Sikorski J."/>
            <person name="Pukall R."/>
            <person name="Goker M."/>
            <person name="Woyke T."/>
            <person name="Bristow J."/>
            <person name="Eisen J."/>
            <person name="Markowitz V."/>
            <person name="Hugenholtz P."/>
            <person name="Kyrpides N."/>
            <person name="Klenk H."/>
        </authorList>
    </citation>
    <scope>NUCLEOTIDE SEQUENCE [LARGE SCALE GENOMIC DNA]</scope>
    <source>
        <strain evidence="7">ATCC 9345 / DSM 20595 / CCUG 17215 / LMG 16163 / NBRC 15585 / NCTC 8452 / 11018</strain>
    </source>
</reference>
<dbReference type="STRING" id="644284.Arch_0980"/>
<dbReference type="AlphaFoldDB" id="D7BP53"/>
<evidence type="ECO:0000259" key="5">
    <source>
        <dbReference type="Pfam" id="PF01850"/>
    </source>
</evidence>
<gene>
    <name evidence="6" type="ordered locus">Arch_0980</name>
</gene>
<keyword evidence="1" id="KW-0540">Nuclease</keyword>
<name>D7BP53_ARCHD</name>
<dbReference type="KEGG" id="ahe:Arch_0980"/>
<feature type="domain" description="PIN" evidence="5">
    <location>
        <begin position="2"/>
        <end position="61"/>
    </location>
</feature>
<evidence type="ECO:0000256" key="2">
    <source>
        <dbReference type="ARBA" id="ARBA00022723"/>
    </source>
</evidence>
<dbReference type="InterPro" id="IPR002716">
    <property type="entry name" value="PIN_dom"/>
</dbReference>
<dbReference type="Proteomes" id="UP000000376">
    <property type="component" value="Chromosome"/>
</dbReference>
<dbReference type="Gene3D" id="3.40.50.1010">
    <property type="entry name" value="5'-nuclease"/>
    <property type="match status" value="1"/>
</dbReference>
<evidence type="ECO:0000313" key="6">
    <source>
        <dbReference type="EMBL" id="ADH92702.1"/>
    </source>
</evidence>
<dbReference type="eggNOG" id="COG1487">
    <property type="taxonomic scope" value="Bacteria"/>
</dbReference>
<dbReference type="GO" id="GO:0004518">
    <property type="term" value="F:nuclease activity"/>
    <property type="evidence" value="ECO:0007669"/>
    <property type="project" value="UniProtKB-KW"/>
</dbReference>
<accession>D7BP53</accession>
<dbReference type="RefSeq" id="WP_013170198.1">
    <property type="nucleotide sequence ID" value="NC_014218.1"/>
</dbReference>
<dbReference type="InterPro" id="IPR029060">
    <property type="entry name" value="PIN-like_dom_sf"/>
</dbReference>
<protein>
    <submittedName>
        <fullName evidence="6">Trafficking protein B</fullName>
    </submittedName>
</protein>
<evidence type="ECO:0000256" key="3">
    <source>
        <dbReference type="ARBA" id="ARBA00022801"/>
    </source>
</evidence>
<proteinExistence type="predicted"/>
<keyword evidence="2" id="KW-0479">Metal-binding</keyword>
<sequence length="82" mass="9080">MIILDTNVITEILRTVPNESVTSWLKSCTDDIAITAITVAELLAGVELLPSGKRRNALSARINAVLSMYRGTQRKRKYFGTL</sequence>
<dbReference type="GO" id="GO:0016787">
    <property type="term" value="F:hydrolase activity"/>
    <property type="evidence" value="ECO:0007669"/>
    <property type="project" value="UniProtKB-KW"/>
</dbReference>
<dbReference type="GO" id="GO:0046872">
    <property type="term" value="F:metal ion binding"/>
    <property type="evidence" value="ECO:0007669"/>
    <property type="project" value="UniProtKB-KW"/>
</dbReference>
<evidence type="ECO:0000313" key="7">
    <source>
        <dbReference type="Proteomes" id="UP000000376"/>
    </source>
</evidence>
<dbReference type="EMBL" id="CP002045">
    <property type="protein sequence ID" value="ADH92702.1"/>
    <property type="molecule type" value="Genomic_DNA"/>
</dbReference>
<keyword evidence="3" id="KW-0378">Hydrolase</keyword>
<evidence type="ECO:0000256" key="4">
    <source>
        <dbReference type="ARBA" id="ARBA00022842"/>
    </source>
</evidence>
<dbReference type="HOGENOM" id="CLU_2550977_0_0_11"/>